<dbReference type="Gene3D" id="3.30.1150.10">
    <property type="match status" value="1"/>
</dbReference>
<sequence>MTRFLEASGFFSIALILHLAILGLQDEAEGAAASGEGGDARVSLQAASAQMGELVEEWERPPEAPAEPIEMAPAPPPEPVAEAPKIELALEAVPQPVTPSGLALPQMTEAPPPVDRSITQPPPPPEPEPEPKPEPEPVVTAERASIPPVLRPDNLAKPKPEPKKKPAARSAPSEAQRAAGSGGGSNAGAAQQSANASITRGQMQTHLARWGAQISRHVERRKRYPREASGATGRAQLQITVSRDGRLAGAQLIRSSGQPSLDRAALNAARSVKRFPAAPKELTDSVYAFAVTLNFEY</sequence>
<keyword evidence="8" id="KW-1133">Transmembrane helix</keyword>
<keyword evidence="6" id="KW-0812">Transmembrane</keyword>
<evidence type="ECO:0000313" key="13">
    <source>
        <dbReference type="Proteomes" id="UP000198796"/>
    </source>
</evidence>
<feature type="domain" description="TonB C-terminal" evidence="11">
    <location>
        <begin position="209"/>
        <end position="297"/>
    </location>
</feature>
<dbReference type="STRING" id="871651.SAMN05421688_0338"/>
<reference evidence="12 13" key="1">
    <citation type="submission" date="2016-10" db="EMBL/GenBank/DDBJ databases">
        <authorList>
            <person name="de Groot N.N."/>
        </authorList>
    </citation>
    <scope>NUCLEOTIDE SEQUENCE [LARGE SCALE GENOMIC DNA]</scope>
    <source>
        <strain evidence="12 13">DSM 29316</strain>
    </source>
</reference>
<dbReference type="GO" id="GO:0015031">
    <property type="term" value="P:protein transport"/>
    <property type="evidence" value="ECO:0007669"/>
    <property type="project" value="UniProtKB-KW"/>
</dbReference>
<evidence type="ECO:0000256" key="3">
    <source>
        <dbReference type="ARBA" id="ARBA00022448"/>
    </source>
</evidence>
<organism evidence="12 13">
    <name type="scientific">Poseidonocella pacifica</name>
    <dbReference type="NCBI Taxonomy" id="871651"/>
    <lineage>
        <taxon>Bacteria</taxon>
        <taxon>Pseudomonadati</taxon>
        <taxon>Pseudomonadota</taxon>
        <taxon>Alphaproteobacteria</taxon>
        <taxon>Rhodobacterales</taxon>
        <taxon>Roseobacteraceae</taxon>
        <taxon>Poseidonocella</taxon>
    </lineage>
</organism>
<proteinExistence type="inferred from homology"/>
<evidence type="ECO:0000259" key="11">
    <source>
        <dbReference type="PROSITE" id="PS52015"/>
    </source>
</evidence>
<dbReference type="AlphaFoldDB" id="A0A1I0V668"/>
<dbReference type="PANTHER" id="PTHR33446">
    <property type="entry name" value="PROTEIN TONB-RELATED"/>
    <property type="match status" value="1"/>
</dbReference>
<keyword evidence="9" id="KW-0472">Membrane</keyword>
<dbReference type="InterPro" id="IPR051045">
    <property type="entry name" value="TonB-dependent_transducer"/>
</dbReference>
<feature type="compositionally biased region" description="Basic and acidic residues" evidence="10">
    <location>
        <begin position="154"/>
        <end position="164"/>
    </location>
</feature>
<gene>
    <name evidence="12" type="ORF">SAMN05421688_0338</name>
</gene>
<evidence type="ECO:0000256" key="6">
    <source>
        <dbReference type="ARBA" id="ARBA00022692"/>
    </source>
</evidence>
<accession>A0A1I0V668</accession>
<keyword evidence="7" id="KW-0653">Protein transport</keyword>
<feature type="compositionally biased region" description="Low complexity" evidence="10">
    <location>
        <begin position="168"/>
        <end position="179"/>
    </location>
</feature>
<dbReference type="GO" id="GO:0055085">
    <property type="term" value="P:transmembrane transport"/>
    <property type="evidence" value="ECO:0007669"/>
    <property type="project" value="InterPro"/>
</dbReference>
<evidence type="ECO:0000256" key="2">
    <source>
        <dbReference type="ARBA" id="ARBA00006555"/>
    </source>
</evidence>
<evidence type="ECO:0000256" key="10">
    <source>
        <dbReference type="SAM" id="MobiDB-lite"/>
    </source>
</evidence>
<keyword evidence="4" id="KW-1003">Cell membrane</keyword>
<dbReference type="Proteomes" id="UP000198796">
    <property type="component" value="Unassembled WGS sequence"/>
</dbReference>
<evidence type="ECO:0000256" key="5">
    <source>
        <dbReference type="ARBA" id="ARBA00022519"/>
    </source>
</evidence>
<evidence type="ECO:0000313" key="12">
    <source>
        <dbReference type="EMBL" id="SFA71845.1"/>
    </source>
</evidence>
<comment type="similarity">
    <text evidence="2">Belongs to the TonB family.</text>
</comment>
<dbReference type="InterPro" id="IPR006260">
    <property type="entry name" value="TonB/TolA_C"/>
</dbReference>
<feature type="region of interest" description="Disordered" evidence="10">
    <location>
        <begin position="32"/>
        <end position="207"/>
    </location>
</feature>
<dbReference type="OrthoDB" id="7722272at2"/>
<evidence type="ECO:0000256" key="4">
    <source>
        <dbReference type="ARBA" id="ARBA00022475"/>
    </source>
</evidence>
<dbReference type="GO" id="GO:0031992">
    <property type="term" value="F:energy transducer activity"/>
    <property type="evidence" value="ECO:0007669"/>
    <property type="project" value="TreeGrafter"/>
</dbReference>
<dbReference type="InterPro" id="IPR037682">
    <property type="entry name" value="TonB_C"/>
</dbReference>
<dbReference type="PANTHER" id="PTHR33446:SF2">
    <property type="entry name" value="PROTEIN TONB"/>
    <property type="match status" value="1"/>
</dbReference>
<dbReference type="PROSITE" id="PS52015">
    <property type="entry name" value="TONB_CTD"/>
    <property type="match status" value="1"/>
</dbReference>
<name>A0A1I0V668_9RHOB</name>
<keyword evidence="13" id="KW-1185">Reference proteome</keyword>
<feature type="compositionally biased region" description="Low complexity" evidence="10">
    <location>
        <begin position="187"/>
        <end position="197"/>
    </location>
</feature>
<dbReference type="RefSeq" id="WP_092059977.1">
    <property type="nucleotide sequence ID" value="NZ_FOJU01000001.1"/>
</dbReference>
<dbReference type="NCBIfam" id="TIGR01352">
    <property type="entry name" value="tonB_Cterm"/>
    <property type="match status" value="1"/>
</dbReference>
<keyword evidence="3" id="KW-0813">Transport</keyword>
<keyword evidence="5" id="KW-0997">Cell inner membrane</keyword>
<evidence type="ECO:0000256" key="9">
    <source>
        <dbReference type="ARBA" id="ARBA00023136"/>
    </source>
</evidence>
<dbReference type="SUPFAM" id="SSF74653">
    <property type="entry name" value="TolA/TonB C-terminal domain"/>
    <property type="match status" value="1"/>
</dbReference>
<feature type="compositionally biased region" description="Pro residues" evidence="10">
    <location>
        <begin position="110"/>
        <end position="126"/>
    </location>
</feature>
<comment type="subcellular location">
    <subcellularLocation>
        <location evidence="1">Cell inner membrane</location>
        <topology evidence="1">Single-pass membrane protein</topology>
        <orientation evidence="1">Periplasmic side</orientation>
    </subcellularLocation>
</comment>
<dbReference type="EMBL" id="FOJU01000001">
    <property type="protein sequence ID" value="SFA71845.1"/>
    <property type="molecule type" value="Genomic_DNA"/>
</dbReference>
<dbReference type="Pfam" id="PF03544">
    <property type="entry name" value="TonB_C"/>
    <property type="match status" value="1"/>
</dbReference>
<evidence type="ECO:0000256" key="8">
    <source>
        <dbReference type="ARBA" id="ARBA00022989"/>
    </source>
</evidence>
<protein>
    <submittedName>
        <fullName evidence="12">Outer membrane transport energization protein TonB</fullName>
    </submittedName>
</protein>
<dbReference type="GO" id="GO:0098797">
    <property type="term" value="C:plasma membrane protein complex"/>
    <property type="evidence" value="ECO:0007669"/>
    <property type="project" value="TreeGrafter"/>
</dbReference>
<evidence type="ECO:0000256" key="1">
    <source>
        <dbReference type="ARBA" id="ARBA00004383"/>
    </source>
</evidence>
<evidence type="ECO:0000256" key="7">
    <source>
        <dbReference type="ARBA" id="ARBA00022927"/>
    </source>
</evidence>